<dbReference type="Pfam" id="PF08852">
    <property type="entry name" value="DUF1822"/>
    <property type="match status" value="1"/>
</dbReference>
<protein>
    <recommendedName>
        <fullName evidence="3">DUF1822 domain-containing protein</fullName>
    </recommendedName>
</protein>
<organism evidence="1 2">
    <name type="scientific">Hyella patelloides LEGE 07179</name>
    <dbReference type="NCBI Taxonomy" id="945734"/>
    <lineage>
        <taxon>Bacteria</taxon>
        <taxon>Bacillati</taxon>
        <taxon>Cyanobacteriota</taxon>
        <taxon>Cyanophyceae</taxon>
        <taxon>Pleurocapsales</taxon>
        <taxon>Hyellaceae</taxon>
        <taxon>Hyella</taxon>
    </lineage>
</organism>
<dbReference type="OrthoDB" id="512705at2"/>
<dbReference type="InterPro" id="IPR014951">
    <property type="entry name" value="DUF1822"/>
</dbReference>
<keyword evidence="2" id="KW-1185">Reference proteome</keyword>
<accession>A0A563VIR4</accession>
<evidence type="ECO:0000313" key="1">
    <source>
        <dbReference type="EMBL" id="VEP11312.1"/>
    </source>
</evidence>
<dbReference type="RefSeq" id="WP_144863744.1">
    <property type="nucleotide sequence ID" value="NZ_LR213773.1"/>
</dbReference>
<dbReference type="AlphaFoldDB" id="A0A563VIR4"/>
<reference evidence="1 2" key="1">
    <citation type="submission" date="2019-01" db="EMBL/GenBank/DDBJ databases">
        <authorList>
            <person name="Brito A."/>
        </authorList>
    </citation>
    <scope>NUCLEOTIDE SEQUENCE [LARGE SCALE GENOMIC DNA]</scope>
    <source>
        <strain evidence="1">1</strain>
    </source>
</reference>
<proteinExistence type="predicted"/>
<name>A0A563VIR4_9CYAN</name>
<dbReference type="EMBL" id="CAACVJ010000002">
    <property type="protein sequence ID" value="VEP11312.1"/>
    <property type="molecule type" value="Genomic_DNA"/>
</dbReference>
<evidence type="ECO:0000313" key="2">
    <source>
        <dbReference type="Proteomes" id="UP000320055"/>
    </source>
</evidence>
<evidence type="ECO:0008006" key="3">
    <source>
        <dbReference type="Google" id="ProtNLM"/>
    </source>
</evidence>
<dbReference type="Proteomes" id="UP000320055">
    <property type="component" value="Unassembled WGS sequence"/>
</dbReference>
<gene>
    <name evidence="1" type="ORF">H1P_100016</name>
</gene>
<sequence length="315" mass="35209">MNNQLSTINNEQLTILLDSNAHNYAKQFASQQATIEKGKQVYLNTLAVYAVYTYLKCFPITTNLAQSDCWNPVLRGMFNVADLVLSNLGKLECCGLLPGEEVITIPAEVRDNRLGYLVVLLENELKEAALLGFIPSKAINYDTETVNISQIQPLDRLFDTLDSVQKQINLRQHGRKWLSGLFTPDWQPVETIMAGRVTRSLATNSDAALTTISRGKAISWEVNNIEEKVILILKITESNSEVVDICLQLYPDRESNNLPTSLSINILDETGVTCLSAIAKDSDDWIQLEFACHQGEVFNIELKLAEVSIIEKFVV</sequence>